<evidence type="ECO:0008006" key="4">
    <source>
        <dbReference type="Google" id="ProtNLM"/>
    </source>
</evidence>
<feature type="region of interest" description="Disordered" evidence="1">
    <location>
        <begin position="176"/>
        <end position="218"/>
    </location>
</feature>
<feature type="region of interest" description="Disordered" evidence="1">
    <location>
        <begin position="118"/>
        <end position="143"/>
    </location>
</feature>
<evidence type="ECO:0000256" key="1">
    <source>
        <dbReference type="SAM" id="MobiDB-lite"/>
    </source>
</evidence>
<accession>A0ABY6KUQ5</accession>
<dbReference type="EMBL" id="CP092870">
    <property type="protein sequence ID" value="UYV71300.1"/>
    <property type="molecule type" value="Genomic_DNA"/>
</dbReference>
<evidence type="ECO:0000313" key="3">
    <source>
        <dbReference type="Proteomes" id="UP001235939"/>
    </source>
</evidence>
<dbReference type="Proteomes" id="UP001235939">
    <property type="component" value="Chromosome 08"/>
</dbReference>
<evidence type="ECO:0000313" key="2">
    <source>
        <dbReference type="EMBL" id="UYV71300.1"/>
    </source>
</evidence>
<sequence length="249" mass="28314">MKSNDERKNKSVQGWEKYVQGSLVDMASARLAEFCSQDLLPPQLASIQASHPSRRCFPDLSSFLPPAMTPPLPDPRIPCHHDFEAQSFFDNFDAQADRAELTYTDRLRKLPCYLQAPSRQGLHPTYHNPPPRHNNQRSSRVTYQVAPPPSPCKYCNAMHWHSQCEQRFQQNRTSQVYNARPRTTTVPKSGTRPKVQSRNPVPQVQAASRDDSTSPASNSTHVWIGVSFDKQWRPHKPLVPPSCNMCKTP</sequence>
<reference evidence="2 3" key="1">
    <citation type="submission" date="2022-01" db="EMBL/GenBank/DDBJ databases">
        <title>A chromosomal length assembly of Cordylochernes scorpioides.</title>
        <authorList>
            <person name="Zeh D."/>
            <person name="Zeh J."/>
        </authorList>
    </citation>
    <scope>NUCLEOTIDE SEQUENCE [LARGE SCALE GENOMIC DNA]</scope>
    <source>
        <strain evidence="2">IN4F17</strain>
        <tissue evidence="2">Whole Body</tissue>
    </source>
</reference>
<proteinExistence type="predicted"/>
<organism evidence="2 3">
    <name type="scientific">Cordylochernes scorpioides</name>
    <dbReference type="NCBI Taxonomy" id="51811"/>
    <lineage>
        <taxon>Eukaryota</taxon>
        <taxon>Metazoa</taxon>
        <taxon>Ecdysozoa</taxon>
        <taxon>Arthropoda</taxon>
        <taxon>Chelicerata</taxon>
        <taxon>Arachnida</taxon>
        <taxon>Pseudoscorpiones</taxon>
        <taxon>Cheliferoidea</taxon>
        <taxon>Chernetidae</taxon>
        <taxon>Cordylochernes</taxon>
    </lineage>
</organism>
<name>A0ABY6KUQ5_9ARAC</name>
<protein>
    <recommendedName>
        <fullName evidence="4">Gag protein</fullName>
    </recommendedName>
</protein>
<feature type="compositionally biased region" description="Polar residues" evidence="1">
    <location>
        <begin position="176"/>
        <end position="206"/>
    </location>
</feature>
<keyword evidence="3" id="KW-1185">Reference proteome</keyword>
<gene>
    <name evidence="2" type="ORF">LAZ67_8002552</name>
</gene>